<dbReference type="EMBL" id="BSTX01000006">
    <property type="protein sequence ID" value="GLZ81519.1"/>
    <property type="molecule type" value="Genomic_DNA"/>
</dbReference>
<keyword evidence="2" id="KW-1185">Reference proteome</keyword>
<organism evidence="1 2">
    <name type="scientific">Actinorhabdospora filicis</name>
    <dbReference type="NCBI Taxonomy" id="1785913"/>
    <lineage>
        <taxon>Bacteria</taxon>
        <taxon>Bacillati</taxon>
        <taxon>Actinomycetota</taxon>
        <taxon>Actinomycetes</taxon>
        <taxon>Micromonosporales</taxon>
        <taxon>Micromonosporaceae</taxon>
        <taxon>Actinorhabdospora</taxon>
    </lineage>
</organism>
<comment type="caution">
    <text evidence="1">The sequence shown here is derived from an EMBL/GenBank/DDBJ whole genome shotgun (WGS) entry which is preliminary data.</text>
</comment>
<proteinExistence type="predicted"/>
<sequence>MNDADRRRKVLASTTHNGVDYLEVDPLDQRILRVHFLHPLPGQAGGIPAAPPLAAGNVVVTGGERVTGVETVTVVSAAEVLTVRVDRAGDFSTYTLRLLADGEAADPPTGFDPRLSTVDFSFKVGCPNPFDCAPGEPEPALVPPAPPIGYLAKDYTGFRALMLDRMSALMPGWTDRSPADPLIAVVEALAHELDKQSYHQDAVGTEAYLGTARSRVSVRRHARLLDYRVHEGCNARCWIAVDVEPGGGSDGLVLPPGTPVAPGRPGDPPTMDAAPTRGLVFETMHPLLMIGARSRIALHTWSAEEYVIPAGATAATLAGGAGLGLEPGDVIILTETAGPATGAPVDADPAHRQAVRLTSVRATTDPVEGVDVLEVTWHYTDALRFDLVVSASPIPGAPPMAMAEAMGNVVLTDHGRRVRAPLAPVTSGRYRPVLPGGPVTSAEPYPASVARARPAADAARRAPAEAVPAVTLIDGEDTWTARADLLGSGRFDRDFVVETETGGTARLRFGDGVYGMPPTEGADLLADLRVGSGPTANVGHGTLHRVVWDHDGLTGVTNPMPGFGGAEPESMEQVRQFAPQAFREQRRAVTEADWARVAKLHPEVLDARARFRWTGSWYTVYLTLDRAGGAPVTGDPAFLADVRAHLERHRITGYDLEITDPVTVALDLALRVCVEPAFFRADVHQALLKAFSRREFFSPDDFGFGTPLYLSEVYRAAMAVPGVAFAEVTRCRRFGRTPAGEIEQGYLKAADLEVLRLDNDRSFPERGTLELTLEGGR</sequence>
<name>A0A9W6ST73_9ACTN</name>
<protein>
    <submittedName>
        <fullName evidence="1">Baseplate assembly protein</fullName>
    </submittedName>
</protein>
<dbReference type="AlphaFoldDB" id="A0A9W6ST73"/>
<accession>A0A9W6ST73</accession>
<evidence type="ECO:0000313" key="2">
    <source>
        <dbReference type="Proteomes" id="UP001165079"/>
    </source>
</evidence>
<dbReference type="NCBIfam" id="TIGR02243">
    <property type="entry name" value="putative baseplate assembly protein"/>
    <property type="match status" value="1"/>
</dbReference>
<reference evidence="1" key="1">
    <citation type="submission" date="2023-03" db="EMBL/GenBank/DDBJ databases">
        <title>Actinorhabdospora filicis NBRC 111898.</title>
        <authorList>
            <person name="Ichikawa N."/>
            <person name="Sato H."/>
            <person name="Tonouchi N."/>
        </authorList>
    </citation>
    <scope>NUCLEOTIDE SEQUENCE</scope>
    <source>
        <strain evidence="1">NBRC 111898</strain>
    </source>
</reference>
<dbReference type="Proteomes" id="UP001165079">
    <property type="component" value="Unassembled WGS sequence"/>
</dbReference>
<gene>
    <name evidence="1" type="ORF">Afil01_63260</name>
</gene>
<evidence type="ECO:0000313" key="1">
    <source>
        <dbReference type="EMBL" id="GLZ81519.1"/>
    </source>
</evidence>
<dbReference type="InterPro" id="IPR011749">
    <property type="entry name" value="CHP02243"/>
</dbReference>